<evidence type="ECO:0000259" key="4">
    <source>
        <dbReference type="PROSITE" id="PS50977"/>
    </source>
</evidence>
<dbReference type="PANTHER" id="PTHR43479:SF22">
    <property type="entry name" value="TRANSCRIPTIONAL REGULATOR, TETR FAMILY"/>
    <property type="match status" value="1"/>
</dbReference>
<proteinExistence type="predicted"/>
<organism evidence="5 6">
    <name type="scientific">Cytobacillus purgationiresistens</name>
    <dbReference type="NCBI Taxonomy" id="863449"/>
    <lineage>
        <taxon>Bacteria</taxon>
        <taxon>Bacillati</taxon>
        <taxon>Bacillota</taxon>
        <taxon>Bacilli</taxon>
        <taxon>Bacillales</taxon>
        <taxon>Bacillaceae</taxon>
        <taxon>Cytobacillus</taxon>
    </lineage>
</organism>
<dbReference type="InterPro" id="IPR001647">
    <property type="entry name" value="HTH_TetR"/>
</dbReference>
<evidence type="ECO:0000256" key="2">
    <source>
        <dbReference type="ARBA" id="ARBA00023125"/>
    </source>
</evidence>
<evidence type="ECO:0000256" key="3">
    <source>
        <dbReference type="PROSITE-ProRule" id="PRU00335"/>
    </source>
</evidence>
<feature type="domain" description="HTH tetR-type" evidence="4">
    <location>
        <begin position="2"/>
        <end position="62"/>
    </location>
</feature>
<dbReference type="InterPro" id="IPR009057">
    <property type="entry name" value="Homeodomain-like_sf"/>
</dbReference>
<dbReference type="InterPro" id="IPR050624">
    <property type="entry name" value="HTH-type_Tx_Regulator"/>
</dbReference>
<accession>A0ABU0AQZ7</accession>
<feature type="DNA-binding region" description="H-T-H motif" evidence="3">
    <location>
        <begin position="25"/>
        <end position="44"/>
    </location>
</feature>
<dbReference type="PROSITE" id="PS01081">
    <property type="entry name" value="HTH_TETR_1"/>
    <property type="match status" value="1"/>
</dbReference>
<dbReference type="InterPro" id="IPR023772">
    <property type="entry name" value="DNA-bd_HTH_TetR-type_CS"/>
</dbReference>
<dbReference type="Gene3D" id="1.10.357.10">
    <property type="entry name" value="Tetracycline Repressor, domain 2"/>
    <property type="match status" value="1"/>
</dbReference>
<dbReference type="PROSITE" id="PS50977">
    <property type="entry name" value="HTH_TETR_2"/>
    <property type="match status" value="1"/>
</dbReference>
<reference evidence="5 6" key="1">
    <citation type="submission" date="2023-07" db="EMBL/GenBank/DDBJ databases">
        <title>Genomic Encyclopedia of Type Strains, Phase IV (KMG-IV): sequencing the most valuable type-strain genomes for metagenomic binning, comparative biology and taxonomic classification.</title>
        <authorList>
            <person name="Goeker M."/>
        </authorList>
    </citation>
    <scope>NUCLEOTIDE SEQUENCE [LARGE SCALE GENOMIC DNA]</scope>
    <source>
        <strain evidence="5 6">DSM 23494</strain>
    </source>
</reference>
<dbReference type="RefSeq" id="WP_307480021.1">
    <property type="nucleotide sequence ID" value="NZ_JAUSUB010000045.1"/>
</dbReference>
<dbReference type="SUPFAM" id="SSF46689">
    <property type="entry name" value="Homeodomain-like"/>
    <property type="match status" value="1"/>
</dbReference>
<keyword evidence="6" id="KW-1185">Reference proteome</keyword>
<comment type="caution">
    <text evidence="5">The sequence shown here is derived from an EMBL/GenBank/DDBJ whole genome shotgun (WGS) entry which is preliminary data.</text>
</comment>
<protein>
    <submittedName>
        <fullName evidence="5">AcrR family transcriptional regulator</fullName>
    </submittedName>
</protein>
<evidence type="ECO:0000313" key="6">
    <source>
        <dbReference type="Proteomes" id="UP001238088"/>
    </source>
</evidence>
<dbReference type="PRINTS" id="PR00455">
    <property type="entry name" value="HTHTETR"/>
</dbReference>
<sequence length="283" mass="32835">MKEKERLIIESAIKLFAVKGFSSTSVQEIATDCGISKGAFYLYFKSKDKLLESILEFYFDQLKLQMLSTENSGLPSKEKFIVQLTSTLDMISNHKDFIIMQSREQMIPLNETIKNMLFIKQMELQTFYKNGLEAIYGSDSIPYLWDLSQLLEGMLQSYIRFIIFDKELLSTKDIAEYIMNRMDSIAEGMTKDKPLISDEKMNQFLKKFNFCYPMPNTQSLITNIRGKINDLHDKESLHVSLDLIETEIKREQPRTPVIQGMLSNFSPHPKLKEELSKALEPFT</sequence>
<evidence type="ECO:0000313" key="5">
    <source>
        <dbReference type="EMBL" id="MDQ0273640.1"/>
    </source>
</evidence>
<evidence type="ECO:0000256" key="1">
    <source>
        <dbReference type="ARBA" id="ARBA00022491"/>
    </source>
</evidence>
<keyword evidence="2 3" id="KW-0238">DNA-binding</keyword>
<dbReference type="Pfam" id="PF00440">
    <property type="entry name" value="TetR_N"/>
    <property type="match status" value="1"/>
</dbReference>
<name>A0ABU0AQZ7_9BACI</name>
<keyword evidence="1" id="KW-0678">Repressor</keyword>
<dbReference type="Proteomes" id="UP001238088">
    <property type="component" value="Unassembled WGS sequence"/>
</dbReference>
<dbReference type="EMBL" id="JAUSUB010000045">
    <property type="protein sequence ID" value="MDQ0273640.1"/>
    <property type="molecule type" value="Genomic_DNA"/>
</dbReference>
<dbReference type="PANTHER" id="PTHR43479">
    <property type="entry name" value="ACREF/ENVCD OPERON REPRESSOR-RELATED"/>
    <property type="match status" value="1"/>
</dbReference>
<gene>
    <name evidence="5" type="ORF">J2S17_005572</name>
</gene>